<dbReference type="RefSeq" id="WP_311670318.1">
    <property type="nucleotide sequence ID" value="NZ_JAVREO010000025.1"/>
</dbReference>
<proteinExistence type="predicted"/>
<reference evidence="2" key="1">
    <citation type="submission" date="2023-07" db="EMBL/GenBank/DDBJ databases">
        <title>30 novel species of actinomycetes from the DSMZ collection.</title>
        <authorList>
            <person name="Nouioui I."/>
        </authorList>
    </citation>
    <scope>NUCLEOTIDE SEQUENCE [LARGE SCALE GENOMIC DNA]</scope>
    <source>
        <strain evidence="2">DSM 44915</strain>
    </source>
</reference>
<sequence length="44" mass="4923">MLVMLLSTTVSAGYLAVLLWAMREFTTRPPADREDPTPDDRTPS</sequence>
<evidence type="ECO:0000313" key="1">
    <source>
        <dbReference type="EMBL" id="MDT0270238.1"/>
    </source>
</evidence>
<comment type="caution">
    <text evidence="1">The sequence shown here is derived from an EMBL/GenBank/DDBJ whole genome shotgun (WGS) entry which is preliminary data.</text>
</comment>
<evidence type="ECO:0000313" key="2">
    <source>
        <dbReference type="Proteomes" id="UP001183410"/>
    </source>
</evidence>
<gene>
    <name evidence="1" type="ORF">RM844_28605</name>
</gene>
<name>A0ABU2JZP7_9ACTN</name>
<organism evidence="1 2">
    <name type="scientific">Streptomyces chisholmiae</name>
    <dbReference type="NCBI Taxonomy" id="3075540"/>
    <lineage>
        <taxon>Bacteria</taxon>
        <taxon>Bacillati</taxon>
        <taxon>Actinomycetota</taxon>
        <taxon>Actinomycetes</taxon>
        <taxon>Kitasatosporales</taxon>
        <taxon>Streptomycetaceae</taxon>
        <taxon>Streptomyces</taxon>
    </lineage>
</organism>
<protein>
    <submittedName>
        <fullName evidence="1">Uncharacterized protein</fullName>
    </submittedName>
</protein>
<dbReference type="Proteomes" id="UP001183410">
    <property type="component" value="Unassembled WGS sequence"/>
</dbReference>
<keyword evidence="2" id="KW-1185">Reference proteome</keyword>
<dbReference type="EMBL" id="JAVREO010000025">
    <property type="protein sequence ID" value="MDT0270238.1"/>
    <property type="molecule type" value="Genomic_DNA"/>
</dbReference>
<accession>A0ABU2JZP7</accession>